<dbReference type="AlphaFoldDB" id="A0A815TUD5"/>
<gene>
    <name evidence="1" type="ORF">ZHD862_LOCUS37808</name>
</gene>
<proteinExistence type="predicted"/>
<evidence type="ECO:0000313" key="1">
    <source>
        <dbReference type="EMBL" id="CAF1508710.1"/>
    </source>
</evidence>
<evidence type="ECO:0000313" key="2">
    <source>
        <dbReference type="Proteomes" id="UP000663864"/>
    </source>
</evidence>
<comment type="caution">
    <text evidence="1">The sequence shown here is derived from an EMBL/GenBank/DDBJ whole genome shotgun (WGS) entry which is preliminary data.</text>
</comment>
<sequence length="35" mass="4232">MLVRKKKRQYAKIDECRQTSKVNVENIQLKLELID</sequence>
<reference evidence="1" key="1">
    <citation type="submission" date="2021-02" db="EMBL/GenBank/DDBJ databases">
        <authorList>
            <person name="Nowell W R."/>
        </authorList>
    </citation>
    <scope>NUCLEOTIDE SEQUENCE</scope>
</reference>
<name>A0A815TUD5_9BILA</name>
<dbReference type="EMBL" id="CAJNOT010007597">
    <property type="protein sequence ID" value="CAF1508710.1"/>
    <property type="molecule type" value="Genomic_DNA"/>
</dbReference>
<dbReference type="Proteomes" id="UP000663864">
    <property type="component" value="Unassembled WGS sequence"/>
</dbReference>
<accession>A0A815TUD5</accession>
<protein>
    <submittedName>
        <fullName evidence="1">Uncharacterized protein</fullName>
    </submittedName>
</protein>
<organism evidence="1 2">
    <name type="scientific">Rotaria sordida</name>
    <dbReference type="NCBI Taxonomy" id="392033"/>
    <lineage>
        <taxon>Eukaryota</taxon>
        <taxon>Metazoa</taxon>
        <taxon>Spiralia</taxon>
        <taxon>Gnathifera</taxon>
        <taxon>Rotifera</taxon>
        <taxon>Eurotatoria</taxon>
        <taxon>Bdelloidea</taxon>
        <taxon>Philodinida</taxon>
        <taxon>Philodinidae</taxon>
        <taxon>Rotaria</taxon>
    </lineage>
</organism>
<feature type="non-terminal residue" evidence="1">
    <location>
        <position position="1"/>
    </location>
</feature>